<reference evidence="2 3" key="1">
    <citation type="submission" date="2016-02" db="EMBL/GenBank/DDBJ databases">
        <authorList>
            <person name="Wen L."/>
            <person name="He K."/>
            <person name="Yang H."/>
        </authorList>
    </citation>
    <scope>NUCLEOTIDE SEQUENCE [LARGE SCALE GENOMIC DNA]</scope>
    <source>
        <strain evidence="2 3">DSM 22607</strain>
    </source>
</reference>
<gene>
    <name evidence="2" type="ORF">HMPREF3293_01328</name>
</gene>
<evidence type="ECO:0000313" key="2">
    <source>
        <dbReference type="EMBL" id="KXK65835.1"/>
    </source>
</evidence>
<protein>
    <submittedName>
        <fullName evidence="2">Uncharacterized protein</fullName>
    </submittedName>
</protein>
<accession>A0A136Q577</accession>
<dbReference type="Proteomes" id="UP000070366">
    <property type="component" value="Unassembled WGS sequence"/>
</dbReference>
<dbReference type="STRING" id="626937.HMPREF3293_01328"/>
<keyword evidence="1" id="KW-0472">Membrane</keyword>
<name>A0A136Q577_9FIRM</name>
<dbReference type="RefSeq" id="WP_066521049.1">
    <property type="nucleotide sequence ID" value="NZ_CABMOF010000004.1"/>
</dbReference>
<keyword evidence="1" id="KW-0812">Transmembrane</keyword>
<evidence type="ECO:0000313" key="3">
    <source>
        <dbReference type="Proteomes" id="UP000070366"/>
    </source>
</evidence>
<evidence type="ECO:0000256" key="1">
    <source>
        <dbReference type="SAM" id="Phobius"/>
    </source>
</evidence>
<proteinExistence type="predicted"/>
<dbReference type="EMBL" id="LSZW01000055">
    <property type="protein sequence ID" value="KXK65835.1"/>
    <property type="molecule type" value="Genomic_DNA"/>
</dbReference>
<keyword evidence="3" id="KW-1185">Reference proteome</keyword>
<dbReference type="OrthoDB" id="2085956at2"/>
<feature type="transmembrane region" description="Helical" evidence="1">
    <location>
        <begin position="7"/>
        <end position="27"/>
    </location>
</feature>
<comment type="caution">
    <text evidence="2">The sequence shown here is derived from an EMBL/GenBank/DDBJ whole genome shotgun (WGS) entry which is preliminary data.</text>
</comment>
<organism evidence="2 3">
    <name type="scientific">Christensenella minuta</name>
    <dbReference type="NCBI Taxonomy" id="626937"/>
    <lineage>
        <taxon>Bacteria</taxon>
        <taxon>Bacillati</taxon>
        <taxon>Bacillota</taxon>
        <taxon>Clostridia</taxon>
        <taxon>Christensenellales</taxon>
        <taxon>Christensenellaceae</taxon>
        <taxon>Christensenella</taxon>
    </lineage>
</organism>
<keyword evidence="1" id="KW-1133">Transmembrane helix</keyword>
<feature type="transmembrane region" description="Helical" evidence="1">
    <location>
        <begin position="39"/>
        <end position="60"/>
    </location>
</feature>
<dbReference type="AlphaFoldDB" id="A0A136Q577"/>
<sequence>MSEKKWGITLIVTSAVLITAISLLFFSLKAPDMGVTVQWAIRIFAIAACAVQFIVFILFARAFKKNRKY</sequence>
<dbReference type="KEGG" id="cmiu:B1H56_12455"/>